<dbReference type="EMBL" id="RCMI01000594">
    <property type="protein sequence ID" value="KAG2904401.1"/>
    <property type="molecule type" value="Genomic_DNA"/>
</dbReference>
<dbReference type="VEuPathDB" id="FungiDB:PC110_g18565"/>
<evidence type="ECO:0000259" key="2">
    <source>
        <dbReference type="PROSITE" id="PS50105"/>
    </source>
</evidence>
<evidence type="ECO:0000313" key="5">
    <source>
        <dbReference type="EMBL" id="KAG2914872.1"/>
    </source>
</evidence>
<feature type="compositionally biased region" description="Basic and acidic residues" evidence="1">
    <location>
        <begin position="349"/>
        <end position="361"/>
    </location>
</feature>
<name>A0A329RL27_9STRA</name>
<protein>
    <recommendedName>
        <fullName evidence="2">SAM domain-containing protein</fullName>
    </recommendedName>
</protein>
<dbReference type="Proteomes" id="UP000735874">
    <property type="component" value="Unassembled WGS sequence"/>
</dbReference>
<evidence type="ECO:0000313" key="3">
    <source>
        <dbReference type="EMBL" id="KAG2851879.1"/>
    </source>
</evidence>
<evidence type="ECO:0000256" key="1">
    <source>
        <dbReference type="SAM" id="MobiDB-lite"/>
    </source>
</evidence>
<dbReference type="SUPFAM" id="SSF47769">
    <property type="entry name" value="SAM/Pointed domain"/>
    <property type="match status" value="1"/>
</dbReference>
<keyword evidence="9" id="KW-1185">Reference proteome</keyword>
<dbReference type="EMBL" id="RCMV01000723">
    <property type="protein sequence ID" value="KAG3213532.1"/>
    <property type="molecule type" value="Genomic_DNA"/>
</dbReference>
<dbReference type="Proteomes" id="UP000697107">
    <property type="component" value="Unassembled WGS sequence"/>
</dbReference>
<dbReference type="Proteomes" id="UP000736787">
    <property type="component" value="Unassembled WGS sequence"/>
</dbReference>
<dbReference type="OrthoDB" id="71338at2759"/>
<dbReference type="EMBL" id="RCML01000727">
    <property type="protein sequence ID" value="KAG2970406.1"/>
    <property type="molecule type" value="Genomic_DNA"/>
</dbReference>
<dbReference type="Proteomes" id="UP000251314">
    <property type="component" value="Unassembled WGS sequence"/>
</dbReference>
<evidence type="ECO:0000313" key="8">
    <source>
        <dbReference type="EMBL" id="RAW25020.1"/>
    </source>
</evidence>
<dbReference type="Pfam" id="PF00536">
    <property type="entry name" value="SAM_1"/>
    <property type="match status" value="1"/>
</dbReference>
<dbReference type="EMBL" id="RCMK01000720">
    <property type="protein sequence ID" value="KAG2914872.1"/>
    <property type="molecule type" value="Genomic_DNA"/>
</dbReference>
<dbReference type="CDD" id="cd09487">
    <property type="entry name" value="SAM_superfamily"/>
    <property type="match status" value="1"/>
</dbReference>
<dbReference type="SMART" id="SM00454">
    <property type="entry name" value="SAM"/>
    <property type="match status" value="1"/>
</dbReference>
<dbReference type="STRING" id="29920.A0A329RL27"/>
<feature type="region of interest" description="Disordered" evidence="1">
    <location>
        <begin position="349"/>
        <end position="377"/>
    </location>
</feature>
<dbReference type="InterPro" id="IPR001660">
    <property type="entry name" value="SAM"/>
</dbReference>
<evidence type="ECO:0000313" key="9">
    <source>
        <dbReference type="Proteomes" id="UP000251314"/>
    </source>
</evidence>
<reference evidence="8 9" key="1">
    <citation type="submission" date="2018-01" db="EMBL/GenBank/DDBJ databases">
        <title>Draft genome of the strawberry crown rot pathogen Phytophthora cactorum.</title>
        <authorList>
            <person name="Armitage A.D."/>
            <person name="Lysoe E."/>
            <person name="Nellist C.F."/>
            <person name="Harrison R.J."/>
            <person name="Brurberg M.B."/>
        </authorList>
    </citation>
    <scope>NUCLEOTIDE SEQUENCE [LARGE SCALE GENOMIC DNA]</scope>
    <source>
        <strain evidence="8 9">10300</strain>
    </source>
</reference>
<dbReference type="PROSITE" id="PS50105">
    <property type="entry name" value="SAM_DOMAIN"/>
    <property type="match status" value="1"/>
</dbReference>
<evidence type="ECO:0000313" key="6">
    <source>
        <dbReference type="EMBL" id="KAG2970406.1"/>
    </source>
</evidence>
<feature type="domain" description="SAM" evidence="2">
    <location>
        <begin position="454"/>
        <end position="512"/>
    </location>
</feature>
<dbReference type="InterPro" id="IPR013761">
    <property type="entry name" value="SAM/pointed_sf"/>
</dbReference>
<dbReference type="EMBL" id="RCMG01000577">
    <property type="protein sequence ID" value="KAG2851879.1"/>
    <property type="molecule type" value="Genomic_DNA"/>
</dbReference>
<accession>A0A329RL27</accession>
<dbReference type="Proteomes" id="UP000774804">
    <property type="component" value="Unassembled WGS sequence"/>
</dbReference>
<dbReference type="EMBL" id="MJFZ01000803">
    <property type="protein sequence ID" value="RAW25020.1"/>
    <property type="molecule type" value="Genomic_DNA"/>
</dbReference>
<dbReference type="AlphaFoldDB" id="A0A329RL27"/>
<dbReference type="Gene3D" id="1.10.150.50">
    <property type="entry name" value="Transcription Factor, Ets-1"/>
    <property type="match status" value="1"/>
</dbReference>
<sequence>MSSLTPGPSRCCDSASTTLVFPPCASFEKPYDLDIVRKIVEREGCLEALQQLLAKAIKPQQPRISGISKAPMVFQSVIDQLRSVSVQIVEDIDQWQKKQKAKAQATTFKWRGVNYLLKMTSDLDFLTSFRGVALMESLQVLRLTQNPFLALMHLDHPVLREIDPESAVQVYGNWVGDVSIQRVFSASKLLLREREAEAHRRQIRLKQASESPDPLSMDEADNDPAAAIAPIDPQQRTPSTRAKVHFVNQDGDGASLGTAPASINSREAAMREDIALSRELIAQAEHELGAMRDGLAALQARLDDTVLPHKRRRLQIRIGSLVNNLKFRSGDVYQRRNDLKRKEAIYHALKDRRGSGGDRKGPAQSQPQSPVATELVHREQKEKIYSSYFETTVLEDEQVRNDLVLRVKASLSNARVGEYKHGVGLSTPSRRLQKSPEELQKQQLEVRREDMEQWGVRDVQSFLDSLGLDDGSYGVDFRAQGIDGALLAQATDRDLQELGVSIRLHRVRILTECTMRRGGCS</sequence>
<reference evidence="3" key="2">
    <citation type="submission" date="2018-10" db="EMBL/GenBank/DDBJ databases">
        <title>Effector identification in a new, highly contiguous assembly of the strawberry crown rot pathogen Phytophthora cactorum.</title>
        <authorList>
            <person name="Armitage A.D."/>
            <person name="Nellist C.F."/>
            <person name="Bates H."/>
            <person name="Vickerstaff R.J."/>
            <person name="Harrison R.J."/>
        </authorList>
    </citation>
    <scope>NUCLEOTIDE SEQUENCE</scope>
    <source>
        <strain evidence="3">15-7</strain>
        <strain evidence="4">4032</strain>
        <strain evidence="5">4040</strain>
        <strain evidence="6">P415</strain>
        <strain evidence="7">P421</strain>
    </source>
</reference>
<evidence type="ECO:0000313" key="4">
    <source>
        <dbReference type="EMBL" id="KAG2904401.1"/>
    </source>
</evidence>
<gene>
    <name evidence="8" type="ORF">PC110_g18565</name>
    <name evidence="3" type="ORF">PC113_g15516</name>
    <name evidence="4" type="ORF">PC115_g14992</name>
    <name evidence="5" type="ORF">PC117_g18202</name>
    <name evidence="6" type="ORF">PC118_g16890</name>
    <name evidence="7" type="ORF">PC129_g15537</name>
</gene>
<evidence type="ECO:0000313" key="7">
    <source>
        <dbReference type="EMBL" id="KAG3213532.1"/>
    </source>
</evidence>
<proteinExistence type="predicted"/>
<comment type="caution">
    <text evidence="8">The sequence shown here is derived from an EMBL/GenBank/DDBJ whole genome shotgun (WGS) entry which is preliminary data.</text>
</comment>
<organism evidence="8 9">
    <name type="scientific">Phytophthora cactorum</name>
    <dbReference type="NCBI Taxonomy" id="29920"/>
    <lineage>
        <taxon>Eukaryota</taxon>
        <taxon>Sar</taxon>
        <taxon>Stramenopiles</taxon>
        <taxon>Oomycota</taxon>
        <taxon>Peronosporomycetes</taxon>
        <taxon>Peronosporales</taxon>
        <taxon>Peronosporaceae</taxon>
        <taxon>Phytophthora</taxon>
    </lineage>
</organism>
<dbReference type="Proteomes" id="UP000760860">
    <property type="component" value="Unassembled WGS sequence"/>
</dbReference>